<feature type="transmembrane region" description="Helical" evidence="6">
    <location>
        <begin position="58"/>
        <end position="79"/>
    </location>
</feature>
<reference evidence="8" key="1">
    <citation type="submission" date="2016-02" db="EMBL/GenBank/DDBJ databases">
        <title>Draft genome sequence of Microdochium bolleyi, a fungal endophyte of beachgrass.</title>
        <authorList>
            <consortium name="DOE Joint Genome Institute"/>
            <person name="David A.S."/>
            <person name="May G."/>
            <person name="Haridas S."/>
            <person name="Lim J."/>
            <person name="Wang M."/>
            <person name="Labutti K."/>
            <person name="Lipzen A."/>
            <person name="Barry K."/>
            <person name="Grigoriev I.V."/>
        </authorList>
    </citation>
    <scope>NUCLEOTIDE SEQUENCE [LARGE SCALE GENOMIC DNA]</scope>
    <source>
        <strain evidence="8">J235TASD1</strain>
    </source>
</reference>
<dbReference type="OrthoDB" id="4775561at2759"/>
<dbReference type="AlphaFoldDB" id="A0A136J178"/>
<organism evidence="7 8">
    <name type="scientific">Microdochium bolleyi</name>
    <dbReference type="NCBI Taxonomy" id="196109"/>
    <lineage>
        <taxon>Eukaryota</taxon>
        <taxon>Fungi</taxon>
        <taxon>Dikarya</taxon>
        <taxon>Ascomycota</taxon>
        <taxon>Pezizomycotina</taxon>
        <taxon>Sordariomycetes</taxon>
        <taxon>Xylariomycetidae</taxon>
        <taxon>Xylariales</taxon>
        <taxon>Microdochiaceae</taxon>
        <taxon>Microdochium</taxon>
    </lineage>
</organism>
<dbReference type="InParanoid" id="A0A136J178"/>
<evidence type="ECO:0000256" key="5">
    <source>
        <dbReference type="ARBA" id="ARBA00034313"/>
    </source>
</evidence>
<dbReference type="GO" id="GO:0016020">
    <property type="term" value="C:membrane"/>
    <property type="evidence" value="ECO:0007669"/>
    <property type="project" value="UniProtKB-SubCell"/>
</dbReference>
<evidence type="ECO:0008006" key="9">
    <source>
        <dbReference type="Google" id="ProtNLM"/>
    </source>
</evidence>
<evidence type="ECO:0000256" key="2">
    <source>
        <dbReference type="ARBA" id="ARBA00022692"/>
    </source>
</evidence>
<keyword evidence="4 6" id="KW-0472">Membrane</keyword>
<accession>A0A136J178</accession>
<protein>
    <recommendedName>
        <fullName evidence="9">DUF1772-domain-containing protein</fullName>
    </recommendedName>
</protein>
<dbReference type="InterPro" id="IPR013901">
    <property type="entry name" value="Anthrone_oxy"/>
</dbReference>
<dbReference type="PANTHER" id="PTHR35042">
    <property type="entry name" value="ANTHRONE OXYGENASE ENCC"/>
    <property type="match status" value="1"/>
</dbReference>
<evidence type="ECO:0000256" key="6">
    <source>
        <dbReference type="SAM" id="Phobius"/>
    </source>
</evidence>
<dbReference type="STRING" id="196109.A0A136J178"/>
<name>A0A136J178_9PEZI</name>
<gene>
    <name evidence="7" type="ORF">Micbo1qcDRAFT_195695</name>
</gene>
<feature type="transmembrane region" description="Helical" evidence="6">
    <location>
        <begin position="99"/>
        <end position="118"/>
    </location>
</feature>
<evidence type="ECO:0000256" key="1">
    <source>
        <dbReference type="ARBA" id="ARBA00004141"/>
    </source>
</evidence>
<keyword evidence="8" id="KW-1185">Reference proteome</keyword>
<evidence type="ECO:0000256" key="3">
    <source>
        <dbReference type="ARBA" id="ARBA00022989"/>
    </source>
</evidence>
<dbReference type="EMBL" id="KQ964251">
    <property type="protein sequence ID" value="KXJ90824.1"/>
    <property type="molecule type" value="Genomic_DNA"/>
</dbReference>
<dbReference type="PANTHER" id="PTHR35042:SF1">
    <property type="entry name" value="DUF1772-DOMAIN-CONTAINING PROTEIN"/>
    <property type="match status" value="1"/>
</dbReference>
<proteinExistence type="inferred from homology"/>
<dbReference type="Pfam" id="PF08592">
    <property type="entry name" value="Anthrone_oxy"/>
    <property type="match status" value="1"/>
</dbReference>
<comment type="similarity">
    <text evidence="5">Belongs to the anthrone oxygenase family.</text>
</comment>
<evidence type="ECO:0000256" key="4">
    <source>
        <dbReference type="ARBA" id="ARBA00023136"/>
    </source>
</evidence>
<sequence>MASALDRNPTLAAAQLVGLSAPVFLAGAQVGLSQLAIPPLLNTPQSYSTPAFAHIYRAGARLAVPLSLVGLLSSSLAAYLSHGYPYTPYTTALVSQRTAWAAAALACAGVPIFTRLVMTSDIKPLLERADGFASGARTTEKHVTPADDAKVQGWLRSWRRLNLVRAGIMAVAATFAGYAIVTQAF</sequence>
<keyword evidence="2 6" id="KW-0812">Transmembrane</keyword>
<comment type="subcellular location">
    <subcellularLocation>
        <location evidence="1">Membrane</location>
        <topology evidence="1">Multi-pass membrane protein</topology>
    </subcellularLocation>
</comment>
<evidence type="ECO:0000313" key="7">
    <source>
        <dbReference type="EMBL" id="KXJ90824.1"/>
    </source>
</evidence>
<dbReference type="Proteomes" id="UP000070501">
    <property type="component" value="Unassembled WGS sequence"/>
</dbReference>
<evidence type="ECO:0000313" key="8">
    <source>
        <dbReference type="Proteomes" id="UP000070501"/>
    </source>
</evidence>
<keyword evidence="3 6" id="KW-1133">Transmembrane helix</keyword>
<feature type="transmembrane region" description="Helical" evidence="6">
    <location>
        <begin position="163"/>
        <end position="181"/>
    </location>
</feature>